<keyword evidence="4 6" id="KW-0238">DNA-binding</keyword>
<dbReference type="NCBIfam" id="NF033543">
    <property type="entry name" value="transpos_IS256"/>
    <property type="match status" value="1"/>
</dbReference>
<dbReference type="GO" id="GO:0006313">
    <property type="term" value="P:DNA transposition"/>
    <property type="evidence" value="ECO:0007669"/>
    <property type="project" value="UniProtKB-UniRule"/>
</dbReference>
<accession>A0A5M6IIE6</accession>
<dbReference type="Pfam" id="PF00872">
    <property type="entry name" value="Transposase_mut"/>
    <property type="match status" value="1"/>
</dbReference>
<dbReference type="InterPro" id="IPR001207">
    <property type="entry name" value="Transposase_mutator"/>
</dbReference>
<dbReference type="RefSeq" id="WP_150045824.1">
    <property type="nucleotide sequence ID" value="NZ_OW485601.1"/>
</dbReference>
<evidence type="ECO:0000256" key="4">
    <source>
        <dbReference type="ARBA" id="ARBA00023125"/>
    </source>
</evidence>
<dbReference type="Proteomes" id="UP000325255">
    <property type="component" value="Unassembled WGS sequence"/>
</dbReference>
<dbReference type="GO" id="GO:0004803">
    <property type="term" value="F:transposase activity"/>
    <property type="evidence" value="ECO:0007669"/>
    <property type="project" value="UniProtKB-UniRule"/>
</dbReference>
<dbReference type="AlphaFoldDB" id="A0A5M6IIE6"/>
<dbReference type="EMBL" id="VWPK01000134">
    <property type="protein sequence ID" value="KAA5607912.1"/>
    <property type="molecule type" value="Genomic_DNA"/>
</dbReference>
<keyword evidence="6" id="KW-0814">Transposable element</keyword>
<evidence type="ECO:0000256" key="1">
    <source>
        <dbReference type="ARBA" id="ARBA00002190"/>
    </source>
</evidence>
<evidence type="ECO:0000313" key="8">
    <source>
        <dbReference type="EMBL" id="KAA5607912.1"/>
    </source>
</evidence>
<feature type="compositionally biased region" description="Basic and acidic residues" evidence="7">
    <location>
        <begin position="45"/>
        <end position="54"/>
    </location>
</feature>
<proteinExistence type="inferred from homology"/>
<dbReference type="GO" id="GO:0003677">
    <property type="term" value="F:DNA binding"/>
    <property type="evidence" value="ECO:0007669"/>
    <property type="project" value="UniProtKB-UniRule"/>
</dbReference>
<comment type="function">
    <text evidence="1 6">Required for the transposition of the insertion element.</text>
</comment>
<name>A0A5M6IIE6_9PROT</name>
<organism evidence="8 9">
    <name type="scientific">Rhodovastum atsumiense</name>
    <dbReference type="NCBI Taxonomy" id="504468"/>
    <lineage>
        <taxon>Bacteria</taxon>
        <taxon>Pseudomonadati</taxon>
        <taxon>Pseudomonadota</taxon>
        <taxon>Alphaproteobacteria</taxon>
        <taxon>Acetobacterales</taxon>
        <taxon>Acetobacteraceae</taxon>
        <taxon>Rhodovastum</taxon>
    </lineage>
</organism>
<evidence type="ECO:0000256" key="2">
    <source>
        <dbReference type="ARBA" id="ARBA00010961"/>
    </source>
</evidence>
<dbReference type="PANTHER" id="PTHR33217">
    <property type="entry name" value="TRANSPOSASE FOR INSERTION SEQUENCE ELEMENT IS1081"/>
    <property type="match status" value="1"/>
</dbReference>
<reference evidence="8 9" key="1">
    <citation type="submission" date="2019-09" db="EMBL/GenBank/DDBJ databases">
        <title>Genome sequence of Rhodovastum atsumiense, a diverse member of the Acetobacteraceae family of non-sulfur purple photosynthetic bacteria.</title>
        <authorList>
            <person name="Meyer T."/>
            <person name="Kyndt J."/>
        </authorList>
    </citation>
    <scope>NUCLEOTIDE SEQUENCE [LARGE SCALE GENOMIC DNA]</scope>
    <source>
        <strain evidence="8 9">DSM 21279</strain>
    </source>
</reference>
<sequence length="391" mass="43445">MTADTIALTELLEKGAETDLLREMLSFMVHRLMDAEVSQLCGAGHGERSPERTNQRNGTRSRPWDTRAGRLEVRIPKLRHGSYFPSFLEPRRTAERALAAVIQEAYVHGVSTRSVDDLVKALGLEGVSKSEVSRICAELDGQVAAFRNRPIEGDWPYLWIDATYVKTREAGRVVSTAVIIAVGVNTDGRREVLGLATGPSEAEIFWTDFLRSLTRRGLRGVKLVISDAHEGLKAAAAKTLRATWQRCRVHFMRNALAYVGATQRPMVIALLKTIFAQPDRAAAQAQWRDVTDRLRGQFPKLAAFLEAAEADVLAYMDFPKAHWSKLHSTNPLERLNAEVKRRCDVVGIFPNDAAVIRLVGALLIEWAVQRRYMPLEALAPMGNTELPAVAA</sequence>
<protein>
    <recommendedName>
        <fullName evidence="6">Mutator family transposase</fullName>
    </recommendedName>
</protein>
<comment type="similarity">
    <text evidence="2 6">Belongs to the transposase mutator family.</text>
</comment>
<evidence type="ECO:0000256" key="3">
    <source>
        <dbReference type="ARBA" id="ARBA00022578"/>
    </source>
</evidence>
<keyword evidence="3 6" id="KW-0815">Transposition</keyword>
<evidence type="ECO:0000256" key="7">
    <source>
        <dbReference type="SAM" id="MobiDB-lite"/>
    </source>
</evidence>
<gene>
    <name evidence="8" type="ORF">F1189_31590</name>
</gene>
<dbReference type="OrthoDB" id="165209at2"/>
<evidence type="ECO:0000313" key="9">
    <source>
        <dbReference type="Proteomes" id="UP000325255"/>
    </source>
</evidence>
<feature type="region of interest" description="Disordered" evidence="7">
    <location>
        <begin position="42"/>
        <end position="66"/>
    </location>
</feature>
<dbReference type="PANTHER" id="PTHR33217:SF7">
    <property type="entry name" value="TRANSPOSASE FOR INSERTION SEQUENCE ELEMENT IS1081"/>
    <property type="match status" value="1"/>
</dbReference>
<evidence type="ECO:0000256" key="5">
    <source>
        <dbReference type="ARBA" id="ARBA00023172"/>
    </source>
</evidence>
<keyword evidence="5 6" id="KW-0233">DNA recombination</keyword>
<evidence type="ECO:0000256" key="6">
    <source>
        <dbReference type="RuleBase" id="RU365089"/>
    </source>
</evidence>
<keyword evidence="9" id="KW-1185">Reference proteome</keyword>
<comment type="caution">
    <text evidence="8">The sequence shown here is derived from an EMBL/GenBank/DDBJ whole genome shotgun (WGS) entry which is preliminary data.</text>
</comment>